<dbReference type="AlphaFoldDB" id="A0A2M4CES9"/>
<reference evidence="2" key="1">
    <citation type="submission" date="2018-01" db="EMBL/GenBank/DDBJ databases">
        <title>An insight into the sialome of Amazonian anophelines.</title>
        <authorList>
            <person name="Ribeiro J.M."/>
            <person name="Scarpassa V."/>
            <person name="Calvo E."/>
        </authorList>
    </citation>
    <scope>NUCLEOTIDE SEQUENCE</scope>
    <source>
        <tissue evidence="2">Salivary glands</tissue>
    </source>
</reference>
<keyword evidence="1" id="KW-0732">Signal</keyword>
<dbReference type="EMBL" id="GGFJ01014683">
    <property type="protein sequence ID" value="MBW63824.1"/>
    <property type="molecule type" value="Transcribed_RNA"/>
</dbReference>
<name>A0A2M4CES9_9DIPT</name>
<feature type="chain" id="PRO_5014701674" evidence="1">
    <location>
        <begin position="21"/>
        <end position="68"/>
    </location>
</feature>
<protein>
    <submittedName>
        <fullName evidence="2">Putative secreted protein</fullName>
    </submittedName>
</protein>
<sequence length="68" mass="7900">MFRIILIHVLGLVLPHVCERVVLNQHRTGIVPCFQIVKHFRLFLAGGPSGRWLIIYSRTEFIVFCLPQ</sequence>
<evidence type="ECO:0000313" key="2">
    <source>
        <dbReference type="EMBL" id="MBW63824.1"/>
    </source>
</evidence>
<feature type="signal peptide" evidence="1">
    <location>
        <begin position="1"/>
        <end position="20"/>
    </location>
</feature>
<proteinExistence type="predicted"/>
<organism evidence="2">
    <name type="scientific">Anopheles marajoara</name>
    <dbReference type="NCBI Taxonomy" id="58244"/>
    <lineage>
        <taxon>Eukaryota</taxon>
        <taxon>Metazoa</taxon>
        <taxon>Ecdysozoa</taxon>
        <taxon>Arthropoda</taxon>
        <taxon>Hexapoda</taxon>
        <taxon>Insecta</taxon>
        <taxon>Pterygota</taxon>
        <taxon>Neoptera</taxon>
        <taxon>Endopterygota</taxon>
        <taxon>Diptera</taxon>
        <taxon>Nematocera</taxon>
        <taxon>Culicoidea</taxon>
        <taxon>Culicidae</taxon>
        <taxon>Anophelinae</taxon>
        <taxon>Anopheles</taxon>
    </lineage>
</organism>
<evidence type="ECO:0000256" key="1">
    <source>
        <dbReference type="SAM" id="SignalP"/>
    </source>
</evidence>
<accession>A0A2M4CES9</accession>